<dbReference type="RefSeq" id="WP_337703572.1">
    <property type="nucleotide sequence ID" value="NZ_JBBEGM010000004.1"/>
</dbReference>
<dbReference type="EMBL" id="JBBEGM010000004">
    <property type="protein sequence ID" value="MEJ2862202.1"/>
    <property type="molecule type" value="Genomic_DNA"/>
</dbReference>
<name>A0ABU8M4B3_9PSEU</name>
<proteinExistence type="predicted"/>
<keyword evidence="2" id="KW-1185">Reference proteome</keyword>
<dbReference type="InterPro" id="IPR021491">
    <property type="entry name" value="DUF3145"/>
</dbReference>
<evidence type="ECO:0000313" key="1">
    <source>
        <dbReference type="EMBL" id="MEJ2862202.1"/>
    </source>
</evidence>
<organism evidence="1 2">
    <name type="scientific">Actinomycetospora flava</name>
    <dbReference type="NCBI Taxonomy" id="3129232"/>
    <lineage>
        <taxon>Bacteria</taxon>
        <taxon>Bacillati</taxon>
        <taxon>Actinomycetota</taxon>
        <taxon>Actinomycetes</taxon>
        <taxon>Pseudonocardiales</taxon>
        <taxon>Pseudonocardiaceae</taxon>
        <taxon>Actinomycetospora</taxon>
    </lineage>
</organism>
<dbReference type="Proteomes" id="UP001369736">
    <property type="component" value="Unassembled WGS sequence"/>
</dbReference>
<sequence>MSTRGVIYVHSSPSAVCPHVEWAISSVLDARVVLDWTAQEAAPGSARAEVSWAGPAGTAARVATALRAWGMVRFEVTEDPSPGTDGERFSHVPGLGLWHGRTSANGDIVLGEDQVRAALAGATTRESLTRRMDDLLGTRWDDALEEFRFAGEGVAPARLHQVG</sequence>
<reference evidence="1 2" key="1">
    <citation type="submission" date="2024-03" db="EMBL/GenBank/DDBJ databases">
        <title>Actinomycetospora sp. OC33-EN07, a novel actinomycete isolated from wild orchid (Aerides multiflora).</title>
        <authorList>
            <person name="Suriyachadkun C."/>
        </authorList>
    </citation>
    <scope>NUCLEOTIDE SEQUENCE [LARGE SCALE GENOMIC DNA]</scope>
    <source>
        <strain evidence="1 2">OC33-EN07</strain>
    </source>
</reference>
<protein>
    <submittedName>
        <fullName evidence="1">DUF3145 domain-containing protein</fullName>
    </submittedName>
</protein>
<evidence type="ECO:0000313" key="2">
    <source>
        <dbReference type="Proteomes" id="UP001369736"/>
    </source>
</evidence>
<gene>
    <name evidence="1" type="ORF">WCD58_13610</name>
</gene>
<dbReference type="Pfam" id="PF11343">
    <property type="entry name" value="DUF3145"/>
    <property type="match status" value="1"/>
</dbReference>
<accession>A0ABU8M4B3</accession>
<comment type="caution">
    <text evidence="1">The sequence shown here is derived from an EMBL/GenBank/DDBJ whole genome shotgun (WGS) entry which is preliminary data.</text>
</comment>